<dbReference type="RefSeq" id="WP_028930451.1">
    <property type="nucleotide sequence ID" value="NZ_AUII01000011.1"/>
</dbReference>
<comment type="caution">
    <text evidence="2">The sequence shown here is derived from an EMBL/GenBank/DDBJ whole genome shotgun (WGS) entry which is preliminary data.</text>
</comment>
<dbReference type="EMBL" id="BJVI01000008">
    <property type="protein sequence ID" value="GEL17408.1"/>
    <property type="molecule type" value="Genomic_DNA"/>
</dbReference>
<name>A0A511D3C2_9PSEU</name>
<organism evidence="2 3">
    <name type="scientific">Pseudonocardia asaccharolytica DSM 44247 = NBRC 16224</name>
    <dbReference type="NCBI Taxonomy" id="1123024"/>
    <lineage>
        <taxon>Bacteria</taxon>
        <taxon>Bacillati</taxon>
        <taxon>Actinomycetota</taxon>
        <taxon>Actinomycetes</taxon>
        <taxon>Pseudonocardiales</taxon>
        <taxon>Pseudonocardiaceae</taxon>
        <taxon>Pseudonocardia</taxon>
    </lineage>
</organism>
<evidence type="ECO:0000256" key="1">
    <source>
        <dbReference type="SAM" id="MobiDB-lite"/>
    </source>
</evidence>
<gene>
    <name evidence="2" type="ORF">PA7_12450</name>
</gene>
<proteinExistence type="predicted"/>
<dbReference type="AlphaFoldDB" id="A0A511D3C2"/>
<keyword evidence="3" id="KW-1185">Reference proteome</keyword>
<sequence length="77" mass="8479">MVGTSTGFAKEQAPCGKRVSGSRYHEDDGSGMLCDDVRYDCGCHSISHQFHDGSCRTRVIRHDGRVLLNQLSAEHAE</sequence>
<evidence type="ECO:0000313" key="3">
    <source>
        <dbReference type="Proteomes" id="UP000321328"/>
    </source>
</evidence>
<feature type="region of interest" description="Disordered" evidence="1">
    <location>
        <begin position="1"/>
        <end position="26"/>
    </location>
</feature>
<reference evidence="2 3" key="1">
    <citation type="submission" date="2019-07" db="EMBL/GenBank/DDBJ databases">
        <title>Whole genome shotgun sequence of Pseudonocardia asaccharolytica NBRC 16224.</title>
        <authorList>
            <person name="Hosoyama A."/>
            <person name="Uohara A."/>
            <person name="Ohji S."/>
            <person name="Ichikawa N."/>
        </authorList>
    </citation>
    <scope>NUCLEOTIDE SEQUENCE [LARGE SCALE GENOMIC DNA]</scope>
    <source>
        <strain evidence="2 3">NBRC 16224</strain>
    </source>
</reference>
<protein>
    <submittedName>
        <fullName evidence="2">Uncharacterized protein</fullName>
    </submittedName>
</protein>
<dbReference type="STRING" id="1123024.GCA_000423625_02701"/>
<dbReference type="Proteomes" id="UP000321328">
    <property type="component" value="Unassembled WGS sequence"/>
</dbReference>
<accession>A0A511D3C2</accession>
<evidence type="ECO:0000313" key="2">
    <source>
        <dbReference type="EMBL" id="GEL17408.1"/>
    </source>
</evidence>